<keyword evidence="2" id="KW-1133">Transmembrane helix</keyword>
<name>A0ABV0WAD4_9TELE</name>
<feature type="region of interest" description="Disordered" evidence="1">
    <location>
        <begin position="38"/>
        <end position="59"/>
    </location>
</feature>
<organism evidence="3 4">
    <name type="scientific">Xenotaenia resolanae</name>
    <dbReference type="NCBI Taxonomy" id="208358"/>
    <lineage>
        <taxon>Eukaryota</taxon>
        <taxon>Metazoa</taxon>
        <taxon>Chordata</taxon>
        <taxon>Craniata</taxon>
        <taxon>Vertebrata</taxon>
        <taxon>Euteleostomi</taxon>
        <taxon>Actinopterygii</taxon>
        <taxon>Neopterygii</taxon>
        <taxon>Teleostei</taxon>
        <taxon>Neoteleostei</taxon>
        <taxon>Acanthomorphata</taxon>
        <taxon>Ovalentaria</taxon>
        <taxon>Atherinomorphae</taxon>
        <taxon>Cyprinodontiformes</taxon>
        <taxon>Goodeidae</taxon>
        <taxon>Xenotaenia</taxon>
    </lineage>
</organism>
<keyword evidence="2" id="KW-0812">Transmembrane</keyword>
<proteinExistence type="predicted"/>
<protein>
    <submittedName>
        <fullName evidence="3">Uncharacterized protein</fullName>
    </submittedName>
</protein>
<evidence type="ECO:0000256" key="2">
    <source>
        <dbReference type="SAM" id="Phobius"/>
    </source>
</evidence>
<dbReference type="PANTHER" id="PTHR33767:SF2">
    <property type="entry name" value="LEUCINE RICH ADAPTOR PROTEIN 1"/>
    <property type="match status" value="1"/>
</dbReference>
<accession>A0ABV0WAD4</accession>
<evidence type="ECO:0000313" key="3">
    <source>
        <dbReference type="EMBL" id="MEQ2265447.1"/>
    </source>
</evidence>
<feature type="transmembrane region" description="Helical" evidence="2">
    <location>
        <begin position="72"/>
        <end position="91"/>
    </location>
</feature>
<dbReference type="PANTHER" id="PTHR33767">
    <property type="entry name" value="LEUCINE RICH ADAPTOR PROTEIN 1-LIKE"/>
    <property type="match status" value="1"/>
</dbReference>
<evidence type="ECO:0000256" key="1">
    <source>
        <dbReference type="SAM" id="MobiDB-lite"/>
    </source>
</evidence>
<dbReference type="InterPro" id="IPR037443">
    <property type="entry name" value="LURAP1"/>
</dbReference>
<dbReference type="Proteomes" id="UP001444071">
    <property type="component" value="Unassembled WGS sequence"/>
</dbReference>
<sequence>MDDGTASDTIPDLKDIETKIGRKTPEGLLRWMREDASSLRGEGKLATHQDTSKDTGRKSLDEKIGKLRMEMVRFRIVCVCVLLWIWIQLFLCQSRQSRAVTLTQLHAGSDPAGEGCCEYLKHLRKIFHPC</sequence>
<dbReference type="EMBL" id="JAHRIM010032409">
    <property type="protein sequence ID" value="MEQ2265447.1"/>
    <property type="molecule type" value="Genomic_DNA"/>
</dbReference>
<gene>
    <name evidence="3" type="ORF">XENORESO_007259</name>
</gene>
<keyword evidence="4" id="KW-1185">Reference proteome</keyword>
<comment type="caution">
    <text evidence="3">The sequence shown here is derived from an EMBL/GenBank/DDBJ whole genome shotgun (WGS) entry which is preliminary data.</text>
</comment>
<evidence type="ECO:0000313" key="4">
    <source>
        <dbReference type="Proteomes" id="UP001444071"/>
    </source>
</evidence>
<keyword evidence="2" id="KW-0472">Membrane</keyword>
<reference evidence="3 4" key="1">
    <citation type="submission" date="2021-06" db="EMBL/GenBank/DDBJ databases">
        <authorList>
            <person name="Palmer J.M."/>
        </authorList>
    </citation>
    <scope>NUCLEOTIDE SEQUENCE [LARGE SCALE GENOMIC DNA]</scope>
    <source>
        <strain evidence="3 4">XR_2019</strain>
        <tissue evidence="3">Muscle</tissue>
    </source>
</reference>